<gene>
    <name evidence="1" type="ORF">L3X38_006907</name>
</gene>
<evidence type="ECO:0000313" key="2">
    <source>
        <dbReference type="Proteomes" id="UP001054821"/>
    </source>
</evidence>
<name>A0AAD4ZTJ4_PRUDU</name>
<comment type="caution">
    <text evidence="1">The sequence shown here is derived from an EMBL/GenBank/DDBJ whole genome shotgun (WGS) entry which is preliminary data.</text>
</comment>
<evidence type="ECO:0000313" key="1">
    <source>
        <dbReference type="EMBL" id="KAI5354013.1"/>
    </source>
</evidence>
<proteinExistence type="predicted"/>
<reference evidence="1 2" key="1">
    <citation type="journal article" date="2022" name="G3 (Bethesda)">
        <title>Whole-genome sequence and methylome profiling of the almond [Prunus dulcis (Mill.) D.A. Webb] cultivar 'Nonpareil'.</title>
        <authorList>
            <person name="D'Amico-Willman K.M."/>
            <person name="Ouma W.Z."/>
            <person name="Meulia T."/>
            <person name="Sideli G.M."/>
            <person name="Gradziel T.M."/>
            <person name="Fresnedo-Ramirez J."/>
        </authorList>
    </citation>
    <scope>NUCLEOTIDE SEQUENCE [LARGE SCALE GENOMIC DNA]</scope>
    <source>
        <strain evidence="1">Clone GOH B32 T37-40</strain>
    </source>
</reference>
<dbReference type="Proteomes" id="UP001054821">
    <property type="component" value="Chromosome 1"/>
</dbReference>
<sequence length="118" mass="13716">MASKNGGLCLSDCLIGDEYESHRQMHRRLQIVHARVGVKGRRFGTVELLRKRQQRLICYFEIVDFAGTLKDSFSNRQHIIKLKLVSYVRQTINFEMKEAFGKPVILRKTGYCRRAVDA</sequence>
<keyword evidence="2" id="KW-1185">Reference proteome</keyword>
<dbReference type="AlphaFoldDB" id="A0AAD4ZTJ4"/>
<accession>A0AAD4ZTJ4</accession>
<protein>
    <submittedName>
        <fullName evidence="1">Uncharacterized protein</fullName>
    </submittedName>
</protein>
<dbReference type="EMBL" id="JAJFAZ020000001">
    <property type="protein sequence ID" value="KAI5354013.1"/>
    <property type="molecule type" value="Genomic_DNA"/>
</dbReference>
<organism evidence="1 2">
    <name type="scientific">Prunus dulcis</name>
    <name type="common">Almond</name>
    <name type="synonym">Amygdalus dulcis</name>
    <dbReference type="NCBI Taxonomy" id="3755"/>
    <lineage>
        <taxon>Eukaryota</taxon>
        <taxon>Viridiplantae</taxon>
        <taxon>Streptophyta</taxon>
        <taxon>Embryophyta</taxon>
        <taxon>Tracheophyta</taxon>
        <taxon>Spermatophyta</taxon>
        <taxon>Magnoliopsida</taxon>
        <taxon>eudicotyledons</taxon>
        <taxon>Gunneridae</taxon>
        <taxon>Pentapetalae</taxon>
        <taxon>rosids</taxon>
        <taxon>fabids</taxon>
        <taxon>Rosales</taxon>
        <taxon>Rosaceae</taxon>
        <taxon>Amygdaloideae</taxon>
        <taxon>Amygdaleae</taxon>
        <taxon>Prunus</taxon>
    </lineage>
</organism>